<dbReference type="AlphaFoldDB" id="A0A4Q4NXN4"/>
<gene>
    <name evidence="2" type="ORF">AA0117_g696</name>
</gene>
<dbReference type="Proteomes" id="UP000291422">
    <property type="component" value="Unassembled WGS sequence"/>
</dbReference>
<proteinExistence type="predicted"/>
<accession>A0A4Q4NXN4</accession>
<feature type="compositionally biased region" description="Polar residues" evidence="1">
    <location>
        <begin position="298"/>
        <end position="312"/>
    </location>
</feature>
<sequence length="583" mass="67138">MHHNHKDKSQHFMMRSFLHKMETRRLHNSDMKRLVRILRKVPAPTEEDYERKEVLYRERTKKAIQRLPSRLRCSRLSFGSTSLCSIHNDLNQNLVNDIWSWIRHEFDGAIGKFLYPLIMSDGVLTADQKYQVRQLEPVLQMWQPNFSVEASAPPDHEPIHCGSRWHYQQNKCSACIMARIGSHENVLFALFAGMVGRFNTKAFTTMDALRSVAGWDSMKSKRLRFVRYWVRKTIGDTALLRAGDLGLELKRLRVQWKHERYHQPRLPSRKRMQKTRGLALDQTSKIPIETVHVHPPGRSTTSTVSLQQSNQRATPKLLDQKLGPNPRPPDANSLSPLEDLGFQLEMPSMRERTYTIPGDQQDVHPALRECPTSVSVHSPMNASEQFHESRSPDGSYGTLEPDDRMSFVAPRPALLHPPLTLDRKPLQRLRSMNNDLRADSIHNIAPSMISCASTKLYAPSVATTRTIASYNGGPSSRANYVDPLDNPIYNYIETQEERVEKYRRLLATRPDSDPFAEYEDDAMVLPRPQRQSMYSAFGDNAFDDSRFDRIDEEIAEDETEDWEKTEPDGDDELFSEERGIGVE</sequence>
<protein>
    <submittedName>
        <fullName evidence="2">Uncharacterized protein</fullName>
    </submittedName>
</protein>
<feature type="region of interest" description="Disordered" evidence="1">
    <location>
        <begin position="291"/>
        <end position="312"/>
    </location>
</feature>
<evidence type="ECO:0000313" key="2">
    <source>
        <dbReference type="EMBL" id="RYN84044.1"/>
    </source>
</evidence>
<feature type="region of interest" description="Disordered" evidence="1">
    <location>
        <begin position="542"/>
        <end position="583"/>
    </location>
</feature>
<organism evidence="2 3">
    <name type="scientific">Alternaria alternata</name>
    <name type="common">Alternaria rot fungus</name>
    <name type="synonym">Torula alternata</name>
    <dbReference type="NCBI Taxonomy" id="5599"/>
    <lineage>
        <taxon>Eukaryota</taxon>
        <taxon>Fungi</taxon>
        <taxon>Dikarya</taxon>
        <taxon>Ascomycota</taxon>
        <taxon>Pezizomycotina</taxon>
        <taxon>Dothideomycetes</taxon>
        <taxon>Pleosporomycetidae</taxon>
        <taxon>Pleosporales</taxon>
        <taxon>Pleosporineae</taxon>
        <taxon>Pleosporaceae</taxon>
        <taxon>Alternaria</taxon>
        <taxon>Alternaria sect. Alternaria</taxon>
        <taxon>Alternaria alternata complex</taxon>
    </lineage>
</organism>
<reference evidence="3" key="1">
    <citation type="journal article" date="2019" name="bioRxiv">
        <title>Genomics, evolutionary history and diagnostics of the Alternaria alternata species group including apple and Asian pear pathotypes.</title>
        <authorList>
            <person name="Armitage A.D."/>
            <person name="Cockerton H.M."/>
            <person name="Sreenivasaprasad S."/>
            <person name="Woodhall J.W."/>
            <person name="Lane C.R."/>
            <person name="Harrison R.J."/>
            <person name="Clarkson J.P."/>
        </authorList>
    </citation>
    <scope>NUCLEOTIDE SEQUENCE [LARGE SCALE GENOMIC DNA]</scope>
    <source>
        <strain evidence="3">FERA 1177</strain>
    </source>
</reference>
<evidence type="ECO:0000256" key="1">
    <source>
        <dbReference type="SAM" id="MobiDB-lite"/>
    </source>
</evidence>
<comment type="caution">
    <text evidence="2">The sequence shown here is derived from an EMBL/GenBank/DDBJ whole genome shotgun (WGS) entry which is preliminary data.</text>
</comment>
<feature type="compositionally biased region" description="Acidic residues" evidence="1">
    <location>
        <begin position="550"/>
        <end position="561"/>
    </location>
</feature>
<dbReference type="EMBL" id="PDXD01000001">
    <property type="protein sequence ID" value="RYN84044.1"/>
    <property type="molecule type" value="Genomic_DNA"/>
</dbReference>
<evidence type="ECO:0000313" key="3">
    <source>
        <dbReference type="Proteomes" id="UP000291422"/>
    </source>
</evidence>
<name>A0A4Q4NXN4_ALTAL</name>
<dbReference type="VEuPathDB" id="FungiDB:CC77DRAFT_1028727"/>